<evidence type="ECO:0000313" key="9">
    <source>
        <dbReference type="EMBL" id="MCV7226721.1"/>
    </source>
</evidence>
<evidence type="ECO:0000256" key="3">
    <source>
        <dbReference type="ARBA" id="ARBA00006906"/>
    </source>
</evidence>
<comment type="subunit">
    <text evidence="4">Homotrimer.</text>
</comment>
<evidence type="ECO:0000256" key="8">
    <source>
        <dbReference type="ARBA" id="ARBA00023277"/>
    </source>
</evidence>
<dbReference type="SUPFAM" id="SSF51569">
    <property type="entry name" value="Aldolase"/>
    <property type="match status" value="1"/>
</dbReference>
<keyword evidence="7" id="KW-0704">Schiff base</keyword>
<dbReference type="RefSeq" id="WP_264067596.1">
    <property type="nucleotide sequence ID" value="NZ_JACKTY010000028.1"/>
</dbReference>
<name>A0ABT3CBD5_9MYCO</name>
<dbReference type="InterPro" id="IPR031337">
    <property type="entry name" value="KDPG/KHG_AS_1"/>
</dbReference>
<dbReference type="GO" id="GO:0008675">
    <property type="term" value="F:2-dehydro-3-deoxy-phosphogluconate aldolase activity"/>
    <property type="evidence" value="ECO:0007669"/>
    <property type="project" value="UniProtKB-EC"/>
</dbReference>
<dbReference type="NCBIfam" id="NF004325">
    <property type="entry name" value="PRK05718.1"/>
    <property type="match status" value="1"/>
</dbReference>
<keyword evidence="10" id="KW-1185">Reference proteome</keyword>
<evidence type="ECO:0000313" key="10">
    <source>
        <dbReference type="Proteomes" id="UP001526201"/>
    </source>
</evidence>
<keyword evidence="8" id="KW-0119">Carbohydrate metabolism</keyword>
<evidence type="ECO:0000256" key="7">
    <source>
        <dbReference type="ARBA" id="ARBA00023270"/>
    </source>
</evidence>
<dbReference type="PANTHER" id="PTHR30246">
    <property type="entry name" value="2-KETO-3-DEOXY-6-PHOSPHOGLUCONATE ALDOLASE"/>
    <property type="match status" value="1"/>
</dbReference>
<comment type="catalytic activity">
    <reaction evidence="1">
        <text>2-dehydro-3-deoxy-6-phospho-D-gluconate = D-glyceraldehyde 3-phosphate + pyruvate</text>
        <dbReference type="Rhea" id="RHEA:17089"/>
        <dbReference type="ChEBI" id="CHEBI:15361"/>
        <dbReference type="ChEBI" id="CHEBI:57569"/>
        <dbReference type="ChEBI" id="CHEBI:59776"/>
        <dbReference type="EC" id="4.1.2.14"/>
    </reaction>
</comment>
<accession>A0ABT3CBD5</accession>
<protein>
    <recommendedName>
        <fullName evidence="5">2-dehydro-3-deoxy-phosphogluconate aldolase</fullName>
        <ecNumber evidence="5">4.1.2.14</ecNumber>
    </recommendedName>
</protein>
<organism evidence="9 10">
    <name type="scientific">Mycolicibacterium komossense</name>
    <dbReference type="NCBI Taxonomy" id="1779"/>
    <lineage>
        <taxon>Bacteria</taxon>
        <taxon>Bacillati</taxon>
        <taxon>Actinomycetota</taxon>
        <taxon>Actinomycetes</taxon>
        <taxon>Mycobacteriales</taxon>
        <taxon>Mycobacteriaceae</taxon>
        <taxon>Mycolicibacterium</taxon>
    </lineage>
</organism>
<dbReference type="InterPro" id="IPR031338">
    <property type="entry name" value="KDPG/KHG_AS_2"/>
</dbReference>
<dbReference type="Gene3D" id="3.20.20.70">
    <property type="entry name" value="Aldolase class I"/>
    <property type="match status" value="1"/>
</dbReference>
<evidence type="ECO:0000256" key="1">
    <source>
        <dbReference type="ARBA" id="ARBA00000654"/>
    </source>
</evidence>
<comment type="caution">
    <text evidence="9">The sequence shown here is derived from an EMBL/GenBank/DDBJ whole genome shotgun (WGS) entry which is preliminary data.</text>
</comment>
<sequence length="213" mass="21547">MAGILTDLSHLRVVPVVQLDDSAAAPRLGEALQHGGLPVVEVTFRTAAAAAAIRQLRRHCRDVLVGAGTVLTPTMVDVAIEAGAAFVVTPGFNQAVVDHCRRRQIPIIPGVNSPTGVEQGLANGLALLKFFPAVASGGLAMLKALGGPYGEVSFMPTGGITADTAPGWLAQPNVAAIGGTWIAPAADISAGDFSVIAERAAQAAAIGSTVTIS</sequence>
<dbReference type="EC" id="4.1.2.14" evidence="5"/>
<evidence type="ECO:0000256" key="2">
    <source>
        <dbReference type="ARBA" id="ARBA00004736"/>
    </source>
</evidence>
<dbReference type="PANTHER" id="PTHR30246:SF1">
    <property type="entry name" value="2-DEHYDRO-3-DEOXY-6-PHOSPHOGALACTONATE ALDOLASE-RELATED"/>
    <property type="match status" value="1"/>
</dbReference>
<keyword evidence="6 9" id="KW-0456">Lyase</keyword>
<dbReference type="NCBIfam" id="TIGR01182">
    <property type="entry name" value="eda"/>
    <property type="match status" value="1"/>
</dbReference>
<evidence type="ECO:0000256" key="4">
    <source>
        <dbReference type="ARBA" id="ARBA00011233"/>
    </source>
</evidence>
<evidence type="ECO:0000256" key="6">
    <source>
        <dbReference type="ARBA" id="ARBA00023239"/>
    </source>
</evidence>
<gene>
    <name evidence="9" type="primary">eda</name>
    <name evidence="9" type="ORF">H7J73_11860</name>
</gene>
<comment type="pathway">
    <text evidence="2">Carbohydrate acid metabolism; 2-dehydro-3-deoxy-D-gluconate degradation; D-glyceraldehyde 3-phosphate and pyruvate from 2-dehydro-3-deoxy-D-gluconate: step 2/2.</text>
</comment>
<dbReference type="CDD" id="cd00452">
    <property type="entry name" value="KDPG_aldolase"/>
    <property type="match status" value="1"/>
</dbReference>
<dbReference type="PROSITE" id="PS00159">
    <property type="entry name" value="ALDOLASE_KDPG_KHG_1"/>
    <property type="match status" value="1"/>
</dbReference>
<dbReference type="PROSITE" id="PS00160">
    <property type="entry name" value="ALDOLASE_KDPG_KHG_2"/>
    <property type="match status" value="1"/>
</dbReference>
<comment type="similarity">
    <text evidence="3">Belongs to the KHG/KDPG aldolase family.</text>
</comment>
<dbReference type="EMBL" id="JACKTY010000028">
    <property type="protein sequence ID" value="MCV7226721.1"/>
    <property type="molecule type" value="Genomic_DNA"/>
</dbReference>
<dbReference type="GO" id="GO:0008700">
    <property type="term" value="F:(R,S)-4-hydroxy-2-oxoglutarate aldolase activity"/>
    <property type="evidence" value="ECO:0007669"/>
    <property type="project" value="UniProtKB-EC"/>
</dbReference>
<dbReference type="Proteomes" id="UP001526201">
    <property type="component" value="Unassembled WGS sequence"/>
</dbReference>
<dbReference type="InterPro" id="IPR000887">
    <property type="entry name" value="Aldlse_KDPG_KHG"/>
</dbReference>
<dbReference type="Pfam" id="PF01081">
    <property type="entry name" value="Aldolase"/>
    <property type="match status" value="1"/>
</dbReference>
<dbReference type="InterPro" id="IPR013785">
    <property type="entry name" value="Aldolase_TIM"/>
</dbReference>
<proteinExistence type="inferred from homology"/>
<reference evidence="9 10" key="1">
    <citation type="journal article" date="2022" name="BMC Genomics">
        <title>Comparative genome analysis of mycobacteria focusing on tRNA and non-coding RNA.</title>
        <authorList>
            <person name="Behra P.R.K."/>
            <person name="Pettersson B.M.F."/>
            <person name="Ramesh M."/>
            <person name="Das S."/>
            <person name="Dasgupta S."/>
            <person name="Kirsebom L.A."/>
        </authorList>
    </citation>
    <scope>NUCLEOTIDE SEQUENCE [LARGE SCALE GENOMIC DNA]</scope>
    <source>
        <strain evidence="9 10">DSM 44078</strain>
    </source>
</reference>
<evidence type="ECO:0000256" key="5">
    <source>
        <dbReference type="ARBA" id="ARBA00013063"/>
    </source>
</evidence>